<proteinExistence type="predicted"/>
<evidence type="ECO:0000313" key="2">
    <source>
        <dbReference type="EMBL" id="APA08226.1"/>
    </source>
</evidence>
<gene>
    <name evidence="2" type="ORF">sscle_03g029960</name>
</gene>
<organism evidence="2 3">
    <name type="scientific">Sclerotinia sclerotiorum (strain ATCC 18683 / 1980 / Ss-1)</name>
    <name type="common">White mold</name>
    <name type="synonym">Whetzelinia sclerotiorum</name>
    <dbReference type="NCBI Taxonomy" id="665079"/>
    <lineage>
        <taxon>Eukaryota</taxon>
        <taxon>Fungi</taxon>
        <taxon>Dikarya</taxon>
        <taxon>Ascomycota</taxon>
        <taxon>Pezizomycotina</taxon>
        <taxon>Leotiomycetes</taxon>
        <taxon>Helotiales</taxon>
        <taxon>Sclerotiniaceae</taxon>
        <taxon>Sclerotinia</taxon>
    </lineage>
</organism>
<dbReference type="RefSeq" id="XP_001597975.1">
    <property type="nucleotide sequence ID" value="XM_001597925.1"/>
</dbReference>
<dbReference type="PANTHER" id="PTHR40624">
    <property type="entry name" value="BIOSYNTHESIS MONOOXYGENASE, PUTATIVE (AFU_ORTHOLOGUE AFUA_1G12025)-RELATED"/>
    <property type="match status" value="1"/>
</dbReference>
<dbReference type="OMA" id="VAIMYPK"/>
<dbReference type="PROSITE" id="PS51725">
    <property type="entry name" value="ABM"/>
    <property type="match status" value="1"/>
</dbReference>
<protein>
    <recommendedName>
        <fullName evidence="1">ABM domain-containing protein</fullName>
    </recommendedName>
</protein>
<accession>A0A1D9Q000</accession>
<dbReference type="Proteomes" id="UP000177798">
    <property type="component" value="Chromosome 3"/>
</dbReference>
<dbReference type="InterPro" id="IPR011008">
    <property type="entry name" value="Dimeric_a/b-barrel"/>
</dbReference>
<dbReference type="AlphaFoldDB" id="A0A1D9Q000"/>
<name>A0A1D9Q000_SCLS1</name>
<evidence type="ECO:0000313" key="3">
    <source>
        <dbReference type="Proteomes" id="UP000177798"/>
    </source>
</evidence>
<evidence type="ECO:0000259" key="1">
    <source>
        <dbReference type="PROSITE" id="PS51725"/>
    </source>
</evidence>
<feature type="domain" description="ABM" evidence="1">
    <location>
        <begin position="4"/>
        <end position="98"/>
    </location>
</feature>
<dbReference type="Pfam" id="PF03992">
    <property type="entry name" value="ABM"/>
    <property type="match status" value="1"/>
</dbReference>
<dbReference type="EMBL" id="CP017816">
    <property type="protein sequence ID" value="APA08226.1"/>
    <property type="molecule type" value="Genomic_DNA"/>
</dbReference>
<dbReference type="VEuPathDB" id="FungiDB:sscle_03g029960"/>
<reference evidence="3" key="1">
    <citation type="journal article" date="2017" name="Genome Biol. Evol.">
        <title>The complete genome sequence of the phytopathogenic fungus Sclerotinia sclerotiorum reveals insights into the genome architecture of broad host range pathogens.</title>
        <authorList>
            <person name="Derbyshire M."/>
            <person name="Denton-Giles M."/>
            <person name="Hegedus D."/>
            <person name="Seifbarghy S."/>
            <person name="Rollins J."/>
            <person name="van Kan J."/>
            <person name="Seidl M.F."/>
            <person name="Faino L."/>
            <person name="Mbengue M."/>
            <person name="Navaud O."/>
            <person name="Raffaele S."/>
            <person name="Hammond-Kosack K."/>
            <person name="Heard S."/>
            <person name="Oliver R."/>
        </authorList>
    </citation>
    <scope>NUCLEOTIDE SEQUENCE [LARGE SCALE GENOMIC DNA]</scope>
    <source>
        <strain evidence="3">ATCC 18683 / 1980 / Ss-1</strain>
    </source>
</reference>
<sequence>MTQIDLIAIIYPKEGKADRVAELLNEISQYIKANEPGTLKYEINKEVNKKSGAEEIILVESYKDKAAITAHGASEAFKAFGKKLMDEDVIAKPMQLKFLKNVGGFSSRL</sequence>
<dbReference type="PANTHER" id="PTHR40624:SF1">
    <property type="entry name" value="BIOSYNTHESIS MONOOXYGENASE, PUTATIVE (AFU_ORTHOLOGUE AFUA_1G12025)-RELATED"/>
    <property type="match status" value="1"/>
</dbReference>
<dbReference type="KEGG" id="ssl:SS1G_00061"/>
<dbReference type="Gene3D" id="3.30.70.100">
    <property type="match status" value="1"/>
</dbReference>
<dbReference type="OrthoDB" id="10011777at2759"/>
<dbReference type="SUPFAM" id="SSF54909">
    <property type="entry name" value="Dimeric alpha+beta barrel"/>
    <property type="match status" value="1"/>
</dbReference>
<dbReference type="InterPro" id="IPR007138">
    <property type="entry name" value="ABM_dom"/>
</dbReference>